<accession>A0A843WPL2</accession>
<comment type="caution">
    <text evidence="1">The sequence shown here is derived from an EMBL/GenBank/DDBJ whole genome shotgun (WGS) entry which is preliminary data.</text>
</comment>
<gene>
    <name evidence="1" type="ORF">Taro_041354</name>
</gene>
<dbReference type="AlphaFoldDB" id="A0A843WPL2"/>
<organism evidence="1 2">
    <name type="scientific">Colocasia esculenta</name>
    <name type="common">Wild taro</name>
    <name type="synonym">Arum esculentum</name>
    <dbReference type="NCBI Taxonomy" id="4460"/>
    <lineage>
        <taxon>Eukaryota</taxon>
        <taxon>Viridiplantae</taxon>
        <taxon>Streptophyta</taxon>
        <taxon>Embryophyta</taxon>
        <taxon>Tracheophyta</taxon>
        <taxon>Spermatophyta</taxon>
        <taxon>Magnoliopsida</taxon>
        <taxon>Liliopsida</taxon>
        <taxon>Araceae</taxon>
        <taxon>Aroideae</taxon>
        <taxon>Colocasieae</taxon>
        <taxon>Colocasia</taxon>
    </lineage>
</organism>
<sequence>MAKLCLVLQADCVSGVKEKARGSARTPPDHRDDAGLELGDLEEGRLVEVEVPQRRVAPVAVVAGPVGGGEGGCRGWCR</sequence>
<dbReference type="EMBL" id="NMUH01004137">
    <property type="protein sequence ID" value="MQM08498.1"/>
    <property type="molecule type" value="Genomic_DNA"/>
</dbReference>
<evidence type="ECO:0000313" key="1">
    <source>
        <dbReference type="EMBL" id="MQM08498.1"/>
    </source>
</evidence>
<reference evidence="1" key="1">
    <citation type="submission" date="2017-07" db="EMBL/GenBank/DDBJ databases">
        <title>Taro Niue Genome Assembly and Annotation.</title>
        <authorList>
            <person name="Atibalentja N."/>
            <person name="Keating K."/>
            <person name="Fields C.J."/>
        </authorList>
    </citation>
    <scope>NUCLEOTIDE SEQUENCE</scope>
    <source>
        <strain evidence="1">Niue_2</strain>
        <tissue evidence="1">Leaf</tissue>
    </source>
</reference>
<evidence type="ECO:0000313" key="2">
    <source>
        <dbReference type="Proteomes" id="UP000652761"/>
    </source>
</evidence>
<dbReference type="Proteomes" id="UP000652761">
    <property type="component" value="Unassembled WGS sequence"/>
</dbReference>
<proteinExistence type="predicted"/>
<keyword evidence="2" id="KW-1185">Reference proteome</keyword>
<protein>
    <submittedName>
        <fullName evidence="1">Uncharacterized protein</fullName>
    </submittedName>
</protein>
<name>A0A843WPL2_COLES</name>